<feature type="region of interest" description="Disordered" evidence="1">
    <location>
        <begin position="60"/>
        <end position="88"/>
    </location>
</feature>
<evidence type="ECO:0000313" key="4">
    <source>
        <dbReference type="Proteomes" id="UP000202089"/>
    </source>
</evidence>
<organism evidence="3 4">
    <name type="scientific">Gordonia phage McGonagall</name>
    <dbReference type="NCBI Taxonomy" id="1838072"/>
    <lineage>
        <taxon>Viruses</taxon>
        <taxon>Duplodnaviria</taxon>
        <taxon>Heunggongvirae</taxon>
        <taxon>Uroviricota</taxon>
        <taxon>Caudoviricetes</taxon>
        <taxon>Mcgonagallvirus</taxon>
        <taxon>Mcgonagallvirus macgonagall</taxon>
    </lineage>
</organism>
<keyword evidence="2" id="KW-0472">Membrane</keyword>
<sequence>MLTPAIQAYGVAIVAILIGILVASLLILAFDFHRWSKRRDAERLELTTPTTADLDAAQLRHPAGRHRAPERPTAANRPTFHHYRPRPL</sequence>
<evidence type="ECO:0000313" key="3">
    <source>
        <dbReference type="EMBL" id="ANA87598.1"/>
    </source>
</evidence>
<proteinExistence type="predicted"/>
<keyword evidence="4" id="KW-1185">Reference proteome</keyword>
<evidence type="ECO:0000256" key="1">
    <source>
        <dbReference type="SAM" id="MobiDB-lite"/>
    </source>
</evidence>
<dbReference type="Proteomes" id="UP000202089">
    <property type="component" value="Segment"/>
</dbReference>
<feature type="compositionally biased region" description="Basic residues" evidence="1">
    <location>
        <begin position="79"/>
        <end position="88"/>
    </location>
</feature>
<accession>A0A160DHM1</accession>
<keyword evidence="2" id="KW-1133">Transmembrane helix</keyword>
<evidence type="ECO:0000256" key="2">
    <source>
        <dbReference type="SAM" id="Phobius"/>
    </source>
</evidence>
<dbReference type="KEGG" id="vg:28801471"/>
<keyword evidence="2" id="KW-0812">Transmembrane</keyword>
<gene>
    <name evidence="3" type="primary">20</name>
    <name evidence="3" type="ORF">MCGONAGALL_20</name>
</gene>
<feature type="transmembrane region" description="Helical" evidence="2">
    <location>
        <begin position="6"/>
        <end position="30"/>
    </location>
</feature>
<dbReference type="GeneID" id="28801471"/>
<reference evidence="4" key="1">
    <citation type="submission" date="2016-03" db="EMBL/GenBank/DDBJ databases">
        <authorList>
            <person name="Ploux O."/>
        </authorList>
    </citation>
    <scope>NUCLEOTIDE SEQUENCE [LARGE SCALE GENOMIC DNA]</scope>
</reference>
<protein>
    <submittedName>
        <fullName evidence="3">Uncharacterized protein</fullName>
    </submittedName>
</protein>
<dbReference type="EMBL" id="KU998255">
    <property type="protein sequence ID" value="ANA87598.1"/>
    <property type="molecule type" value="Genomic_DNA"/>
</dbReference>
<dbReference type="RefSeq" id="YP_009274032.1">
    <property type="nucleotide sequence ID" value="NC_030912.1"/>
</dbReference>
<name>A0A160DHM1_9CAUD</name>